<evidence type="ECO:0000256" key="3">
    <source>
        <dbReference type="ARBA" id="ARBA00022833"/>
    </source>
</evidence>
<dbReference type="PANTHER" id="PTHR24007">
    <property type="entry name" value="BRCA1-ASSOCIATED PROTEIN"/>
    <property type="match status" value="1"/>
</dbReference>
<feature type="domain" description="RING-type" evidence="7">
    <location>
        <begin position="474"/>
        <end position="514"/>
    </location>
</feature>
<gene>
    <name evidence="9" type="ORF">AGLY_005912</name>
</gene>
<keyword evidence="3" id="KW-0862">Zinc</keyword>
<dbReference type="InterPro" id="IPR001841">
    <property type="entry name" value="Znf_RING"/>
</dbReference>
<dbReference type="AlphaFoldDB" id="A0A6G0TT60"/>
<dbReference type="SMART" id="SM00184">
    <property type="entry name" value="RING"/>
    <property type="match status" value="1"/>
</dbReference>
<keyword evidence="5" id="KW-0175">Coiled coil</keyword>
<feature type="region of interest" description="Disordered" evidence="6">
    <location>
        <begin position="305"/>
        <end position="330"/>
    </location>
</feature>
<feature type="region of interest" description="Disordered" evidence="6">
    <location>
        <begin position="796"/>
        <end position="815"/>
    </location>
</feature>
<dbReference type="GO" id="GO:0005737">
    <property type="term" value="C:cytoplasm"/>
    <property type="evidence" value="ECO:0007669"/>
    <property type="project" value="TreeGrafter"/>
</dbReference>
<dbReference type="InterPro" id="IPR001607">
    <property type="entry name" value="Znf_UBP"/>
</dbReference>
<name>A0A6G0TT60_APHGL</name>
<dbReference type="Pfam" id="PF13639">
    <property type="entry name" value="zf-RING_2"/>
    <property type="match status" value="1"/>
</dbReference>
<evidence type="ECO:0000259" key="7">
    <source>
        <dbReference type="PROSITE" id="PS50089"/>
    </source>
</evidence>
<dbReference type="SMART" id="SM00290">
    <property type="entry name" value="ZnF_UBP"/>
    <property type="match status" value="1"/>
</dbReference>
<evidence type="ECO:0008006" key="11">
    <source>
        <dbReference type="Google" id="ProtNLM"/>
    </source>
</evidence>
<evidence type="ECO:0000256" key="5">
    <source>
        <dbReference type="SAM" id="Coils"/>
    </source>
</evidence>
<dbReference type="Pfam" id="PF07576">
    <property type="entry name" value="BRAP2"/>
    <property type="match status" value="1"/>
</dbReference>
<evidence type="ECO:0000256" key="1">
    <source>
        <dbReference type="ARBA" id="ARBA00022723"/>
    </source>
</evidence>
<keyword evidence="10" id="KW-1185">Reference proteome</keyword>
<sequence length="815" mass="93720">MDTMYSNIDFHLFSNKQNKSIENRVNKYSTNIILSNCTDKTVNSFNKHTLKKNSNSQFQNTNNNFCSVIGAPIISKNTIESNNNLNNDDYITDNKTNTYKNIENDEIHTTTENKNVHLKTTNKRQKNISFSNEKLWEINRVNQILYNKITNGVKPTYMRVNPSISLVKATSTINRERKNKDIVKENEILVKKLRNLEISSGRVHEVDKFVCYAMSVSLCVLRFELTQNDTRPVEAQQQQTLTNWGRFKEYEFVVDKRKIMSCRGQRKSRELTVETYGRVDGTAPVEPLIEENSKKIEFLKKPDVKVTNSKGSKKKKKNKQNNGENPSNAAEQINFISGNPFVEVTKGVLHVYKENKLTPVDNASNRSQMICILSIPSNMNCHDLLTFIAACQENIHHIRIIRDAASLNQYMTLISFRTQEATMDFFHSFNGMPFNSLEPDCCCNLVFVSKVEVIKEDEPGCSAPPSQHTELPVCAVCLERMDESVDGILTILCNHSFHGNCLTKWGDTSCPVCRYVQTPETIPDNQCQECHSSESLWICLICGYVGCGRYVQGHAYNHYLETSHCYSMNLGNNRVWDYVGDNFVHRLVQNKGDGKLVEGRSPGKLDDTDQKIESVQLEFTYLLTTQLESQRKYFENQMKLFEENTFVEINNIKAKAKAALEENDKLQKFISSSSKDGNMLEQKIEENKKLLERVNTITKEKNLLEKKVHNLTVKLDQTKTKLDEECQINSALQKNQNEWHLKFSNLEKDFSNYKTTKDQEIGELKEQVRDLMFFLEAQNTIDKSVDREDIVNGSVIVEQQNSSSQNKTPKNKKHR</sequence>
<feature type="compositionally biased region" description="Polar residues" evidence="6">
    <location>
        <begin position="797"/>
        <end position="808"/>
    </location>
</feature>
<evidence type="ECO:0000256" key="2">
    <source>
        <dbReference type="ARBA" id="ARBA00022771"/>
    </source>
</evidence>
<reference evidence="9 10" key="1">
    <citation type="submission" date="2019-08" db="EMBL/GenBank/DDBJ databases">
        <title>The genome of the soybean aphid Biotype 1, its phylome, world population structure and adaptation to the North American continent.</title>
        <authorList>
            <person name="Giordano R."/>
            <person name="Donthu R.K."/>
            <person name="Hernandez A.G."/>
            <person name="Wright C.L."/>
            <person name="Zimin A.V."/>
        </authorList>
    </citation>
    <scope>NUCLEOTIDE SEQUENCE [LARGE SCALE GENOMIC DNA]</scope>
    <source>
        <tissue evidence="9">Whole aphids</tissue>
    </source>
</reference>
<dbReference type="EMBL" id="VYZN01000017">
    <property type="protein sequence ID" value="KAE9537940.1"/>
    <property type="molecule type" value="Genomic_DNA"/>
</dbReference>
<accession>A0A6G0TT60</accession>
<dbReference type="PANTHER" id="PTHR24007:SF7">
    <property type="entry name" value="BRCA1-ASSOCIATED PROTEIN"/>
    <property type="match status" value="1"/>
</dbReference>
<evidence type="ECO:0000313" key="10">
    <source>
        <dbReference type="Proteomes" id="UP000475862"/>
    </source>
</evidence>
<dbReference type="GO" id="GO:0016567">
    <property type="term" value="P:protein ubiquitination"/>
    <property type="evidence" value="ECO:0007669"/>
    <property type="project" value="TreeGrafter"/>
</dbReference>
<dbReference type="InterPro" id="IPR047243">
    <property type="entry name" value="RING-H2_BRAP2"/>
</dbReference>
<evidence type="ECO:0000259" key="8">
    <source>
        <dbReference type="PROSITE" id="PS50271"/>
    </source>
</evidence>
<protein>
    <recommendedName>
        <fullName evidence="11">BRCA1-associated protein</fullName>
    </recommendedName>
</protein>
<organism evidence="9 10">
    <name type="scientific">Aphis glycines</name>
    <name type="common">Soybean aphid</name>
    <dbReference type="NCBI Taxonomy" id="307491"/>
    <lineage>
        <taxon>Eukaryota</taxon>
        <taxon>Metazoa</taxon>
        <taxon>Ecdysozoa</taxon>
        <taxon>Arthropoda</taxon>
        <taxon>Hexapoda</taxon>
        <taxon>Insecta</taxon>
        <taxon>Pterygota</taxon>
        <taxon>Neoptera</taxon>
        <taxon>Paraneoptera</taxon>
        <taxon>Hemiptera</taxon>
        <taxon>Sternorrhyncha</taxon>
        <taxon>Aphidomorpha</taxon>
        <taxon>Aphidoidea</taxon>
        <taxon>Aphididae</taxon>
        <taxon>Aphidini</taxon>
        <taxon>Aphis</taxon>
        <taxon>Aphis</taxon>
    </lineage>
</organism>
<evidence type="ECO:0000256" key="4">
    <source>
        <dbReference type="PROSITE-ProRule" id="PRU00502"/>
    </source>
</evidence>
<comment type="caution">
    <text evidence="9">The sequence shown here is derived from an EMBL/GenBank/DDBJ whole genome shotgun (WGS) entry which is preliminary data.</text>
</comment>
<dbReference type="InterPro" id="IPR011422">
    <property type="entry name" value="BRAP2/ETP1_RRM"/>
</dbReference>
<dbReference type="GO" id="GO:0007265">
    <property type="term" value="P:Ras protein signal transduction"/>
    <property type="evidence" value="ECO:0007669"/>
    <property type="project" value="TreeGrafter"/>
</dbReference>
<proteinExistence type="predicted"/>
<dbReference type="Gene3D" id="3.30.40.10">
    <property type="entry name" value="Zinc/RING finger domain, C3HC4 (zinc finger)"/>
    <property type="match status" value="2"/>
</dbReference>
<keyword evidence="1" id="KW-0479">Metal-binding</keyword>
<dbReference type="InterPro" id="IPR013083">
    <property type="entry name" value="Znf_RING/FYVE/PHD"/>
</dbReference>
<dbReference type="PROSITE" id="PS50271">
    <property type="entry name" value="ZF_UBP"/>
    <property type="match status" value="1"/>
</dbReference>
<keyword evidence="2 4" id="KW-0863">Zinc-finger</keyword>
<dbReference type="Proteomes" id="UP000475862">
    <property type="component" value="Unassembled WGS sequence"/>
</dbReference>
<dbReference type="Pfam" id="PF02148">
    <property type="entry name" value="zf-UBP"/>
    <property type="match status" value="1"/>
</dbReference>
<dbReference type="GO" id="GO:0008270">
    <property type="term" value="F:zinc ion binding"/>
    <property type="evidence" value="ECO:0007669"/>
    <property type="project" value="UniProtKB-KW"/>
</dbReference>
<dbReference type="CDD" id="cd16457">
    <property type="entry name" value="RING-H2_BRAP2"/>
    <property type="match status" value="1"/>
</dbReference>
<dbReference type="OrthoDB" id="273556at2759"/>
<dbReference type="GO" id="GO:0061630">
    <property type="term" value="F:ubiquitin protein ligase activity"/>
    <property type="evidence" value="ECO:0007669"/>
    <property type="project" value="TreeGrafter"/>
</dbReference>
<feature type="coiled-coil region" evidence="5">
    <location>
        <begin position="649"/>
        <end position="721"/>
    </location>
</feature>
<dbReference type="SUPFAM" id="SSF57850">
    <property type="entry name" value="RING/U-box"/>
    <property type="match status" value="2"/>
</dbReference>
<evidence type="ECO:0000256" key="6">
    <source>
        <dbReference type="SAM" id="MobiDB-lite"/>
    </source>
</evidence>
<feature type="domain" description="UBP-type" evidence="8">
    <location>
        <begin position="511"/>
        <end position="603"/>
    </location>
</feature>
<dbReference type="PROSITE" id="PS50089">
    <property type="entry name" value="ZF_RING_2"/>
    <property type="match status" value="1"/>
</dbReference>
<evidence type="ECO:0000313" key="9">
    <source>
        <dbReference type="EMBL" id="KAE9537940.1"/>
    </source>
</evidence>